<accession>W6QQH5</accession>
<dbReference type="Proteomes" id="UP000030686">
    <property type="component" value="Unassembled WGS sequence"/>
</dbReference>
<evidence type="ECO:0000313" key="1">
    <source>
        <dbReference type="EMBL" id="CDM31772.1"/>
    </source>
</evidence>
<organism evidence="1 2">
    <name type="scientific">Penicillium roqueforti (strain FM164)</name>
    <dbReference type="NCBI Taxonomy" id="1365484"/>
    <lineage>
        <taxon>Eukaryota</taxon>
        <taxon>Fungi</taxon>
        <taxon>Dikarya</taxon>
        <taxon>Ascomycota</taxon>
        <taxon>Pezizomycotina</taxon>
        <taxon>Eurotiomycetes</taxon>
        <taxon>Eurotiomycetidae</taxon>
        <taxon>Eurotiales</taxon>
        <taxon>Aspergillaceae</taxon>
        <taxon>Penicillium</taxon>
    </lineage>
</organism>
<dbReference type="AlphaFoldDB" id="W6QQH5"/>
<proteinExistence type="predicted"/>
<name>W6QQH5_PENRF</name>
<keyword evidence="2" id="KW-1185">Reference proteome</keyword>
<dbReference type="EMBL" id="HG792016">
    <property type="protein sequence ID" value="CDM31772.1"/>
    <property type="molecule type" value="Genomic_DNA"/>
</dbReference>
<gene>
    <name evidence="1" type="ORF">PROQFM164_S02g001923</name>
</gene>
<sequence length="66" mass="7551">MKSEENSYVWCDQRYIRNGPILMTSRLSANQDSACQGVAGCVDMPRRLAVTYLNRGTCSTWTMIWN</sequence>
<reference evidence="1" key="1">
    <citation type="journal article" date="2014" name="Nat. Commun.">
        <title>Multiple recent horizontal transfers of a large genomic region in cheese making fungi.</title>
        <authorList>
            <person name="Cheeseman K."/>
            <person name="Ropars J."/>
            <person name="Renault P."/>
            <person name="Dupont J."/>
            <person name="Gouzy J."/>
            <person name="Branca A."/>
            <person name="Abraham A.L."/>
            <person name="Ceppi M."/>
            <person name="Conseiller E."/>
            <person name="Debuchy R."/>
            <person name="Malagnac F."/>
            <person name="Goarin A."/>
            <person name="Silar P."/>
            <person name="Lacoste S."/>
            <person name="Sallet E."/>
            <person name="Bensimon A."/>
            <person name="Giraud T."/>
            <person name="Brygoo Y."/>
        </authorList>
    </citation>
    <scope>NUCLEOTIDE SEQUENCE [LARGE SCALE GENOMIC DNA]</scope>
    <source>
        <strain evidence="1">FM164</strain>
    </source>
</reference>
<evidence type="ECO:0000313" key="2">
    <source>
        <dbReference type="Proteomes" id="UP000030686"/>
    </source>
</evidence>
<protein>
    <submittedName>
        <fullName evidence="1">Genomic scaffold, ProqFM164S02</fullName>
    </submittedName>
</protein>